<accession>A0A447TGN4</accession>
<dbReference type="AlphaFoldDB" id="A0A447TGN4"/>
<proteinExistence type="predicted"/>
<protein>
    <submittedName>
        <fullName evidence="2">Uncharacterized protein</fullName>
    </submittedName>
</protein>
<evidence type="ECO:0000313" key="3">
    <source>
        <dbReference type="Proteomes" id="UP000275777"/>
    </source>
</evidence>
<reference evidence="2 3" key="1">
    <citation type="submission" date="2018-12" db="EMBL/GenBank/DDBJ databases">
        <authorList>
            <consortium name="Pathogen Informatics"/>
        </authorList>
    </citation>
    <scope>NUCLEOTIDE SEQUENCE [LARGE SCALE GENOMIC DNA]</scope>
    <source>
        <strain evidence="2 3">NCTC9695</strain>
    </source>
</reference>
<sequence length="36" mass="3730">MFRATLAAPPARSSLRPILATGTGASGEMRDTSPNQ</sequence>
<name>A0A447TGN4_CHRVL</name>
<organism evidence="2 3">
    <name type="scientific">Chromobacterium violaceum</name>
    <dbReference type="NCBI Taxonomy" id="536"/>
    <lineage>
        <taxon>Bacteria</taxon>
        <taxon>Pseudomonadati</taxon>
        <taxon>Pseudomonadota</taxon>
        <taxon>Betaproteobacteria</taxon>
        <taxon>Neisseriales</taxon>
        <taxon>Chromobacteriaceae</taxon>
        <taxon>Chromobacterium</taxon>
    </lineage>
</organism>
<dbReference type="EMBL" id="LR134182">
    <property type="protein sequence ID" value="VEB43948.1"/>
    <property type="molecule type" value="Genomic_DNA"/>
</dbReference>
<dbReference type="Proteomes" id="UP000275777">
    <property type="component" value="Chromosome"/>
</dbReference>
<feature type="region of interest" description="Disordered" evidence="1">
    <location>
        <begin position="1"/>
        <end position="36"/>
    </location>
</feature>
<evidence type="ECO:0000313" key="2">
    <source>
        <dbReference type="EMBL" id="VEB43948.1"/>
    </source>
</evidence>
<gene>
    <name evidence="2" type="ORF">NCTC9695_04417</name>
</gene>
<evidence type="ECO:0000256" key="1">
    <source>
        <dbReference type="SAM" id="MobiDB-lite"/>
    </source>
</evidence>